<accession>A0ABW2T6X6</accession>
<dbReference type="RefSeq" id="WP_343961273.1">
    <property type="nucleotide sequence ID" value="NZ_BAAAGK010000005.1"/>
</dbReference>
<protein>
    <submittedName>
        <fullName evidence="2">Uncharacterized protein</fullName>
    </submittedName>
</protein>
<organism evidence="2 3">
    <name type="scientific">Streptosporangium amethystogenes subsp. fukuiense</name>
    <dbReference type="NCBI Taxonomy" id="698418"/>
    <lineage>
        <taxon>Bacteria</taxon>
        <taxon>Bacillati</taxon>
        <taxon>Actinomycetota</taxon>
        <taxon>Actinomycetes</taxon>
        <taxon>Streptosporangiales</taxon>
        <taxon>Streptosporangiaceae</taxon>
        <taxon>Streptosporangium</taxon>
    </lineage>
</organism>
<name>A0ABW2T6X6_9ACTN</name>
<keyword evidence="3" id="KW-1185">Reference proteome</keyword>
<feature type="transmembrane region" description="Helical" evidence="1">
    <location>
        <begin position="9"/>
        <end position="33"/>
    </location>
</feature>
<evidence type="ECO:0000313" key="2">
    <source>
        <dbReference type="EMBL" id="MFC7604450.1"/>
    </source>
</evidence>
<comment type="caution">
    <text evidence="2">The sequence shown here is derived from an EMBL/GenBank/DDBJ whole genome shotgun (WGS) entry which is preliminary data.</text>
</comment>
<dbReference type="EMBL" id="JBHTEE010000001">
    <property type="protein sequence ID" value="MFC7604450.1"/>
    <property type="molecule type" value="Genomic_DNA"/>
</dbReference>
<keyword evidence="1" id="KW-1133">Transmembrane helix</keyword>
<evidence type="ECO:0000313" key="3">
    <source>
        <dbReference type="Proteomes" id="UP001596514"/>
    </source>
</evidence>
<gene>
    <name evidence="2" type="ORF">ACFQVD_30495</name>
</gene>
<sequence>MKKPELRTLWFAVMAVASVVVGSDAGVLSFLAGAPPAGAILYGFGAFVGAMIFFFAVAHFLASGGTQDRPNGE</sequence>
<dbReference type="Proteomes" id="UP001596514">
    <property type="component" value="Unassembled WGS sequence"/>
</dbReference>
<reference evidence="3" key="1">
    <citation type="journal article" date="2019" name="Int. J. Syst. Evol. Microbiol.">
        <title>The Global Catalogue of Microorganisms (GCM) 10K type strain sequencing project: providing services to taxonomists for standard genome sequencing and annotation.</title>
        <authorList>
            <consortium name="The Broad Institute Genomics Platform"/>
            <consortium name="The Broad Institute Genome Sequencing Center for Infectious Disease"/>
            <person name="Wu L."/>
            <person name="Ma J."/>
        </authorList>
    </citation>
    <scope>NUCLEOTIDE SEQUENCE [LARGE SCALE GENOMIC DNA]</scope>
    <source>
        <strain evidence="3">JCM 10083</strain>
    </source>
</reference>
<feature type="transmembrane region" description="Helical" evidence="1">
    <location>
        <begin position="39"/>
        <end position="62"/>
    </location>
</feature>
<keyword evidence="1" id="KW-0472">Membrane</keyword>
<keyword evidence="1" id="KW-0812">Transmembrane</keyword>
<evidence type="ECO:0000256" key="1">
    <source>
        <dbReference type="SAM" id="Phobius"/>
    </source>
</evidence>
<proteinExistence type="predicted"/>